<comment type="caution">
    <text evidence="2">The sequence shown here is derived from an EMBL/GenBank/DDBJ whole genome shotgun (WGS) entry which is preliminary data.</text>
</comment>
<reference evidence="2 3" key="1">
    <citation type="submission" date="2020-10" db="EMBL/GenBank/DDBJ databases">
        <authorList>
            <person name="Peeters C."/>
        </authorList>
    </citation>
    <scope>NUCLEOTIDE SEQUENCE [LARGE SCALE GENOMIC DNA]</scope>
    <source>
        <strain evidence="2 3">LMG 28140</strain>
    </source>
</reference>
<evidence type="ECO:0000313" key="2">
    <source>
        <dbReference type="EMBL" id="CAD6533322.1"/>
    </source>
</evidence>
<organism evidence="2 3">
    <name type="scientific">Paraburkholderia metrosideri</name>
    <dbReference type="NCBI Taxonomy" id="580937"/>
    <lineage>
        <taxon>Bacteria</taxon>
        <taxon>Pseudomonadati</taxon>
        <taxon>Pseudomonadota</taxon>
        <taxon>Betaproteobacteria</taxon>
        <taxon>Burkholderiales</taxon>
        <taxon>Burkholderiaceae</taxon>
        <taxon>Paraburkholderia</taxon>
    </lineage>
</organism>
<protein>
    <submittedName>
        <fullName evidence="2">Uncharacterized protein</fullName>
    </submittedName>
</protein>
<accession>A0ABN7HUU9</accession>
<gene>
    <name evidence="2" type="ORF">LMG28140_02743</name>
</gene>
<proteinExistence type="predicted"/>
<sequence length="52" mass="5469">MPLPSGFVFACELNWMPIVSECLMSASPIFNDSPSTTRAGGGNPKAEKIVGI</sequence>
<dbReference type="Proteomes" id="UP000598032">
    <property type="component" value="Unassembled WGS sequence"/>
</dbReference>
<name>A0ABN7HUU9_9BURK</name>
<dbReference type="EMBL" id="CAJHCP010000005">
    <property type="protein sequence ID" value="CAD6533322.1"/>
    <property type="molecule type" value="Genomic_DNA"/>
</dbReference>
<feature type="region of interest" description="Disordered" evidence="1">
    <location>
        <begin position="33"/>
        <end position="52"/>
    </location>
</feature>
<keyword evidence="3" id="KW-1185">Reference proteome</keyword>
<evidence type="ECO:0000313" key="3">
    <source>
        <dbReference type="Proteomes" id="UP000598032"/>
    </source>
</evidence>
<evidence type="ECO:0000256" key="1">
    <source>
        <dbReference type="SAM" id="MobiDB-lite"/>
    </source>
</evidence>